<dbReference type="SMART" id="SM00114">
    <property type="entry name" value="CARD"/>
    <property type="match status" value="2"/>
</dbReference>
<dbReference type="Pfam" id="PF00619">
    <property type="entry name" value="CARD"/>
    <property type="match status" value="2"/>
</dbReference>
<dbReference type="InterPro" id="IPR001315">
    <property type="entry name" value="CARD"/>
</dbReference>
<organism evidence="3 4">
    <name type="scientific">Plectus sambesii</name>
    <dbReference type="NCBI Taxonomy" id="2011161"/>
    <lineage>
        <taxon>Eukaryota</taxon>
        <taxon>Metazoa</taxon>
        <taxon>Ecdysozoa</taxon>
        <taxon>Nematoda</taxon>
        <taxon>Chromadorea</taxon>
        <taxon>Plectida</taxon>
        <taxon>Plectina</taxon>
        <taxon>Plectoidea</taxon>
        <taxon>Plectidae</taxon>
        <taxon>Plectus</taxon>
    </lineage>
</organism>
<evidence type="ECO:0000313" key="3">
    <source>
        <dbReference type="Proteomes" id="UP000887566"/>
    </source>
</evidence>
<feature type="domain" description="CARD" evidence="2">
    <location>
        <begin position="1"/>
        <end position="90"/>
    </location>
</feature>
<dbReference type="CDD" id="cd01671">
    <property type="entry name" value="CARD"/>
    <property type="match status" value="2"/>
</dbReference>
<dbReference type="PROSITE" id="PS50209">
    <property type="entry name" value="CARD"/>
    <property type="match status" value="2"/>
</dbReference>
<protein>
    <submittedName>
        <fullName evidence="4">CARD domain-containing protein</fullName>
    </submittedName>
</protein>
<feature type="compositionally biased region" description="Polar residues" evidence="1">
    <location>
        <begin position="259"/>
        <end position="269"/>
    </location>
</feature>
<dbReference type="PANTHER" id="PTHR15034:SF5">
    <property type="entry name" value="DEATH DOMAIN-CONTAINING PROTEIN CRADD"/>
    <property type="match status" value="1"/>
</dbReference>
<dbReference type="GO" id="GO:0070513">
    <property type="term" value="F:death domain binding"/>
    <property type="evidence" value="ECO:0007669"/>
    <property type="project" value="InterPro"/>
</dbReference>
<keyword evidence="3" id="KW-1185">Reference proteome</keyword>
<evidence type="ECO:0000259" key="2">
    <source>
        <dbReference type="PROSITE" id="PS50209"/>
    </source>
</evidence>
<accession>A0A914VRP0</accession>
<name>A0A914VRP0_9BILA</name>
<dbReference type="InterPro" id="IPR011029">
    <property type="entry name" value="DEATH-like_dom_sf"/>
</dbReference>
<dbReference type="Gene3D" id="1.10.533.10">
    <property type="entry name" value="Death Domain, Fas"/>
    <property type="match status" value="2"/>
</dbReference>
<dbReference type="WBParaSite" id="PSAMB.scaffold2412size23365.g17726.t1">
    <property type="protein sequence ID" value="PSAMB.scaffold2412size23365.g17726.t1"/>
    <property type="gene ID" value="PSAMB.scaffold2412size23365.g17726"/>
</dbReference>
<sequence>MNTEHRNALQASLHEICQDLDAEDALPYLRAKGIVQEGQAQEILAIPRKSTQNMKLVTIVQTAGPRAFEEFINALRTCNKAYLVERIMAHLPPTSTQQTHTLSKTIERDMNSEFSDDSLNRECLTTCLPFLCDRMIVDEVVIRLQANKILTSHEADLIRVKKTRLEKNQRLIDFVQQRGPEAFSCFMKSLTETGQNYLFDKLIEERKKIAKRKNLSVRDTARATSNAATTSDSPNSDIQSRDSLGDTQTNDVAKRDDSTNNLNDATEQP</sequence>
<dbReference type="PANTHER" id="PTHR15034">
    <property type="entry name" value="DEATH DOMAIN-CONTAINING PROTEIN CRADD"/>
    <property type="match status" value="1"/>
</dbReference>
<feature type="compositionally biased region" description="Low complexity" evidence="1">
    <location>
        <begin position="222"/>
        <end position="236"/>
    </location>
</feature>
<evidence type="ECO:0000313" key="4">
    <source>
        <dbReference type="WBParaSite" id="PSAMB.scaffold2412size23365.g17726.t1"/>
    </source>
</evidence>
<evidence type="ECO:0000256" key="1">
    <source>
        <dbReference type="SAM" id="MobiDB-lite"/>
    </source>
</evidence>
<dbReference type="AlphaFoldDB" id="A0A914VRP0"/>
<dbReference type="Proteomes" id="UP000887566">
    <property type="component" value="Unplaced"/>
</dbReference>
<feature type="region of interest" description="Disordered" evidence="1">
    <location>
        <begin position="216"/>
        <end position="269"/>
    </location>
</feature>
<feature type="domain" description="CARD" evidence="2">
    <location>
        <begin position="120"/>
        <end position="205"/>
    </location>
</feature>
<dbReference type="GO" id="GO:0002020">
    <property type="term" value="F:protease binding"/>
    <property type="evidence" value="ECO:0007669"/>
    <property type="project" value="InterPro"/>
</dbReference>
<dbReference type="SUPFAM" id="SSF47986">
    <property type="entry name" value="DEATH domain"/>
    <property type="match status" value="2"/>
</dbReference>
<reference evidence="4" key="1">
    <citation type="submission" date="2022-11" db="UniProtKB">
        <authorList>
            <consortium name="WormBaseParasite"/>
        </authorList>
    </citation>
    <scope>IDENTIFICATION</scope>
</reference>
<proteinExistence type="predicted"/>
<dbReference type="InterPro" id="IPR037939">
    <property type="entry name" value="CRADD"/>
</dbReference>
<dbReference type="GO" id="GO:0042981">
    <property type="term" value="P:regulation of apoptotic process"/>
    <property type="evidence" value="ECO:0007669"/>
    <property type="project" value="InterPro"/>
</dbReference>